<evidence type="ECO:0000313" key="5">
    <source>
        <dbReference type="Proteomes" id="UP000236721"/>
    </source>
</evidence>
<gene>
    <name evidence="4" type="ORF">SAMN04488244_10319</name>
</gene>
<feature type="domain" description="Type II secretion system protein GspB C-terminal" evidence="3">
    <location>
        <begin position="136"/>
        <end position="194"/>
    </location>
</feature>
<dbReference type="OrthoDB" id="5432325at2"/>
<accession>A0A1H5U4W2</accession>
<feature type="region of interest" description="Disordered" evidence="1">
    <location>
        <begin position="58"/>
        <end position="81"/>
    </location>
</feature>
<reference evidence="5" key="1">
    <citation type="submission" date="2016-10" db="EMBL/GenBank/DDBJ databases">
        <authorList>
            <person name="Varghese N."/>
            <person name="Submissions S."/>
        </authorList>
    </citation>
    <scope>NUCLEOTIDE SEQUENCE [LARGE SCALE GENOMIC DNA]</scope>
    <source>
        <strain evidence="5">CGMCC 1.7062</strain>
    </source>
</reference>
<keyword evidence="2" id="KW-0732">Signal</keyword>
<protein>
    <submittedName>
        <fullName evidence="4">General secretion pathway protein B</fullName>
    </submittedName>
</protein>
<sequence>MKAILLMGSVLSVSATGSWAQVSEENLSGGDNAYAVLSYPDFSELKPLPRSQPVLAMTPARSQPATDSGSERSASSTVESVDNNTFNLADLDLSGLDPKLAKQVESAIRKTEREMPSSRADHIALEGNEARYRGRLPALNLQTHMYSSDVQRRWVKINGKELKEGDRLNNIQLLAIDPQSITIRFDNDIIDIPALYEWAG</sequence>
<evidence type="ECO:0000256" key="2">
    <source>
        <dbReference type="SAM" id="SignalP"/>
    </source>
</evidence>
<feature type="chain" id="PRO_5009285794" evidence="2">
    <location>
        <begin position="21"/>
        <end position="200"/>
    </location>
</feature>
<dbReference type="Proteomes" id="UP000236721">
    <property type="component" value="Unassembled WGS sequence"/>
</dbReference>
<keyword evidence="5" id="KW-1185">Reference proteome</keyword>
<evidence type="ECO:0000259" key="3">
    <source>
        <dbReference type="Pfam" id="PF16537"/>
    </source>
</evidence>
<evidence type="ECO:0000256" key="1">
    <source>
        <dbReference type="SAM" id="MobiDB-lite"/>
    </source>
</evidence>
<feature type="compositionally biased region" description="Polar residues" evidence="1">
    <location>
        <begin position="60"/>
        <end position="81"/>
    </location>
</feature>
<dbReference type="GO" id="GO:0015627">
    <property type="term" value="C:type II protein secretion system complex"/>
    <property type="evidence" value="ECO:0007669"/>
    <property type="project" value="InterPro"/>
</dbReference>
<dbReference type="RefSeq" id="WP_103879002.1">
    <property type="nucleotide sequence ID" value="NZ_FNVG01000003.1"/>
</dbReference>
<dbReference type="Pfam" id="PF16537">
    <property type="entry name" value="T2SSB"/>
    <property type="match status" value="1"/>
</dbReference>
<evidence type="ECO:0000313" key="4">
    <source>
        <dbReference type="EMBL" id="SEF70050.1"/>
    </source>
</evidence>
<organism evidence="4 5">
    <name type="scientific">Vibrio hangzhouensis</name>
    <dbReference type="NCBI Taxonomy" id="462991"/>
    <lineage>
        <taxon>Bacteria</taxon>
        <taxon>Pseudomonadati</taxon>
        <taxon>Pseudomonadota</taxon>
        <taxon>Gammaproteobacteria</taxon>
        <taxon>Vibrionales</taxon>
        <taxon>Vibrionaceae</taxon>
        <taxon>Vibrio</taxon>
    </lineage>
</organism>
<dbReference type="InterPro" id="IPR032389">
    <property type="entry name" value="GspB_C"/>
</dbReference>
<proteinExistence type="predicted"/>
<name>A0A1H5U4W2_9VIBR</name>
<feature type="signal peptide" evidence="2">
    <location>
        <begin position="1"/>
        <end position="20"/>
    </location>
</feature>
<dbReference type="AlphaFoldDB" id="A0A1H5U4W2"/>
<dbReference type="EMBL" id="FNVG01000003">
    <property type="protein sequence ID" value="SEF70050.1"/>
    <property type="molecule type" value="Genomic_DNA"/>
</dbReference>